<dbReference type="PROSITE" id="PS52004">
    <property type="entry name" value="KS3_2"/>
    <property type="match status" value="5"/>
</dbReference>
<dbReference type="InterPro" id="IPR020806">
    <property type="entry name" value="PKS_PP-bd"/>
</dbReference>
<dbReference type="Gene3D" id="3.40.50.150">
    <property type="entry name" value="Vaccinia Virus protein VP39"/>
    <property type="match status" value="1"/>
</dbReference>
<evidence type="ECO:0000256" key="6">
    <source>
        <dbReference type="ARBA" id="ARBA00022679"/>
    </source>
</evidence>
<dbReference type="Pfam" id="PF08659">
    <property type="entry name" value="KR"/>
    <property type="match status" value="4"/>
</dbReference>
<dbReference type="Pfam" id="PF00550">
    <property type="entry name" value="PP-binding"/>
    <property type="match status" value="5"/>
</dbReference>
<feature type="domain" description="Carrier" evidence="11">
    <location>
        <begin position="3460"/>
        <end position="3537"/>
    </location>
</feature>
<feature type="domain" description="Carrier" evidence="11">
    <location>
        <begin position="899"/>
        <end position="975"/>
    </location>
</feature>
<dbReference type="InterPro" id="IPR049900">
    <property type="entry name" value="PKS_mFAS_DH"/>
</dbReference>
<dbReference type="SMART" id="SM00825">
    <property type="entry name" value="PKS_KS"/>
    <property type="match status" value="5"/>
</dbReference>
<dbReference type="CDD" id="cd02440">
    <property type="entry name" value="AdoMet_MTases"/>
    <property type="match status" value="1"/>
</dbReference>
<feature type="domain" description="PKS/mFAS DH" evidence="13">
    <location>
        <begin position="136"/>
        <end position="417"/>
    </location>
</feature>
<evidence type="ECO:0000256" key="5">
    <source>
        <dbReference type="ARBA" id="ARBA00022553"/>
    </source>
</evidence>
<dbReference type="Pfam" id="PF08242">
    <property type="entry name" value="Methyltransf_12"/>
    <property type="match status" value="1"/>
</dbReference>
<keyword evidence="7" id="KW-0677">Repeat</keyword>
<feature type="active site" description="Proton donor; for dehydratase activity" evidence="9">
    <location>
        <position position="330"/>
    </location>
</feature>
<evidence type="ECO:0000313" key="14">
    <source>
        <dbReference type="EMBL" id="MBP2180426.1"/>
    </source>
</evidence>
<feature type="active site" description="Proton acceptor; for dehydratase activity" evidence="9">
    <location>
        <position position="1624"/>
    </location>
</feature>
<dbReference type="PROSITE" id="PS50075">
    <property type="entry name" value="CARRIER"/>
    <property type="match status" value="5"/>
</dbReference>
<dbReference type="InterPro" id="IPR020807">
    <property type="entry name" value="PKS_DH"/>
</dbReference>
<dbReference type="Gene3D" id="1.10.1200.10">
    <property type="entry name" value="ACP-like"/>
    <property type="match status" value="5"/>
</dbReference>
<dbReference type="Gene3D" id="1.10.1240.100">
    <property type="match status" value="3"/>
</dbReference>
<feature type="domain" description="Ketosynthase family 3 (KS3)" evidence="12">
    <location>
        <begin position="5877"/>
        <end position="6296"/>
    </location>
</feature>
<dbReference type="Pfam" id="PF02801">
    <property type="entry name" value="Ketoacyl-synt_C"/>
    <property type="match status" value="5"/>
</dbReference>
<dbReference type="InterPro" id="IPR042104">
    <property type="entry name" value="PKS_dehydratase_sf"/>
</dbReference>
<dbReference type="SUPFAM" id="SSF47336">
    <property type="entry name" value="ACP-like"/>
    <property type="match status" value="5"/>
</dbReference>
<evidence type="ECO:0000313" key="15">
    <source>
        <dbReference type="Proteomes" id="UP000741013"/>
    </source>
</evidence>
<feature type="domain" description="Ketosynthase family 3 (KS3)" evidence="12">
    <location>
        <begin position="2832"/>
        <end position="3242"/>
    </location>
</feature>
<dbReference type="InterPro" id="IPR016039">
    <property type="entry name" value="Thiolase-like"/>
</dbReference>
<dbReference type="InterPro" id="IPR013217">
    <property type="entry name" value="Methyltransf_12"/>
</dbReference>
<feature type="domain" description="PKS/mFAS DH" evidence="13">
    <location>
        <begin position="1592"/>
        <end position="1861"/>
    </location>
</feature>
<accession>A0ABS4PLY8</accession>
<dbReference type="SMART" id="SM01294">
    <property type="entry name" value="PKS_PP_betabranch"/>
    <property type="match status" value="1"/>
</dbReference>
<dbReference type="Pfam" id="PF21089">
    <property type="entry name" value="PKS_DH_N"/>
    <property type="match status" value="2"/>
</dbReference>
<evidence type="ECO:0000256" key="3">
    <source>
        <dbReference type="ARBA" id="ARBA00022450"/>
    </source>
</evidence>
<dbReference type="Gene3D" id="3.40.50.720">
    <property type="entry name" value="NAD(P)-binding Rossmann-like Domain"/>
    <property type="match status" value="4"/>
</dbReference>
<feature type="active site" description="Proton donor; for dehydratase activity" evidence="9">
    <location>
        <position position="1784"/>
    </location>
</feature>
<evidence type="ECO:0000256" key="4">
    <source>
        <dbReference type="ARBA" id="ARBA00022490"/>
    </source>
</evidence>
<dbReference type="Pfam" id="PF00109">
    <property type="entry name" value="ketoacyl-synt"/>
    <property type="match status" value="5"/>
</dbReference>
<evidence type="ECO:0000256" key="1">
    <source>
        <dbReference type="ARBA" id="ARBA00004496"/>
    </source>
</evidence>
<keyword evidence="15" id="KW-1185">Reference proteome</keyword>
<feature type="domain" description="Ketosynthase family 3 (KS3)" evidence="12">
    <location>
        <begin position="3552"/>
        <end position="3984"/>
    </location>
</feature>
<dbReference type="SUPFAM" id="SSF51735">
    <property type="entry name" value="NAD(P)-binding Rossmann-fold domains"/>
    <property type="match status" value="7"/>
</dbReference>
<dbReference type="SUPFAM" id="SSF53335">
    <property type="entry name" value="S-adenosyl-L-methionine-dependent methyltransferases"/>
    <property type="match status" value="1"/>
</dbReference>
<dbReference type="Pfam" id="PF16197">
    <property type="entry name" value="KAsynt_C_assoc"/>
    <property type="match status" value="1"/>
</dbReference>
<evidence type="ECO:0000256" key="10">
    <source>
        <dbReference type="SAM" id="MobiDB-lite"/>
    </source>
</evidence>
<dbReference type="SMART" id="SM00823">
    <property type="entry name" value="PKS_PP"/>
    <property type="match status" value="5"/>
</dbReference>
<feature type="region of interest" description="C-terminal hotdog fold" evidence="9">
    <location>
        <begin position="269"/>
        <end position="417"/>
    </location>
</feature>
<evidence type="ECO:0000259" key="13">
    <source>
        <dbReference type="PROSITE" id="PS52019"/>
    </source>
</evidence>
<feature type="region of interest" description="Disordered" evidence="10">
    <location>
        <begin position="4575"/>
        <end position="4603"/>
    </location>
</feature>
<feature type="domain" description="Carrier" evidence="11">
    <location>
        <begin position="4600"/>
        <end position="4677"/>
    </location>
</feature>
<proteinExistence type="predicted"/>
<dbReference type="Pfam" id="PF22336">
    <property type="entry name" value="RhiE-like_linker"/>
    <property type="match status" value="5"/>
</dbReference>
<dbReference type="InterPro" id="IPR018201">
    <property type="entry name" value="Ketoacyl_synth_AS"/>
</dbReference>
<dbReference type="SMART" id="SM00826">
    <property type="entry name" value="PKS_DH"/>
    <property type="match status" value="2"/>
</dbReference>
<dbReference type="Proteomes" id="UP000741013">
    <property type="component" value="Unassembled WGS sequence"/>
</dbReference>
<dbReference type="Gene3D" id="3.40.47.10">
    <property type="match status" value="5"/>
</dbReference>
<dbReference type="InterPro" id="IPR049552">
    <property type="entry name" value="PKS_DH_N"/>
</dbReference>
<feature type="domain" description="Ketosynthase family 3 (KS3)" evidence="12">
    <location>
        <begin position="1009"/>
        <end position="1428"/>
    </location>
</feature>
<keyword evidence="6 14" id="KW-0808">Transferase</keyword>
<feature type="region of interest" description="N-terminal hotdog fold" evidence="9">
    <location>
        <begin position="136"/>
        <end position="254"/>
    </location>
</feature>
<dbReference type="PANTHER" id="PTHR43775">
    <property type="entry name" value="FATTY ACID SYNTHASE"/>
    <property type="match status" value="1"/>
</dbReference>
<dbReference type="InterPro" id="IPR009081">
    <property type="entry name" value="PP-bd_ACP"/>
</dbReference>
<name>A0ABS4PLY8_9PSEU</name>
<dbReference type="PANTHER" id="PTHR43775:SF37">
    <property type="entry name" value="SI:DKEY-61P9.11"/>
    <property type="match status" value="1"/>
</dbReference>
<reference evidence="14 15" key="1">
    <citation type="submission" date="2021-03" db="EMBL/GenBank/DDBJ databases">
        <title>Sequencing the genomes of 1000 actinobacteria strains.</title>
        <authorList>
            <person name="Klenk H.-P."/>
        </authorList>
    </citation>
    <scope>NUCLEOTIDE SEQUENCE [LARGE SCALE GENOMIC DNA]</scope>
    <source>
        <strain evidence="14 15">DSM 45510</strain>
    </source>
</reference>
<evidence type="ECO:0000256" key="8">
    <source>
        <dbReference type="ARBA" id="ARBA00023268"/>
    </source>
</evidence>
<dbReference type="InterPro" id="IPR014031">
    <property type="entry name" value="Ketoacyl_synth_C"/>
</dbReference>
<comment type="subcellular location">
    <subcellularLocation>
        <location evidence="1">Cytoplasm</location>
    </subcellularLocation>
</comment>
<organism evidence="14 15">
    <name type="scientific">Amycolatopsis magusensis</name>
    <dbReference type="NCBI Taxonomy" id="882444"/>
    <lineage>
        <taxon>Bacteria</taxon>
        <taxon>Bacillati</taxon>
        <taxon>Actinomycetota</taxon>
        <taxon>Actinomycetes</taxon>
        <taxon>Pseudonocardiales</taxon>
        <taxon>Pseudonocardiaceae</taxon>
        <taxon>Amycolatopsis</taxon>
    </lineage>
</organism>
<evidence type="ECO:0000256" key="9">
    <source>
        <dbReference type="PROSITE-ProRule" id="PRU01363"/>
    </source>
</evidence>
<dbReference type="SUPFAM" id="SSF53901">
    <property type="entry name" value="Thiolase-like"/>
    <property type="match status" value="5"/>
</dbReference>
<keyword evidence="3" id="KW-0596">Phosphopantetheine</keyword>
<dbReference type="InterPro" id="IPR014030">
    <property type="entry name" value="Ketoacyl_synth_N"/>
</dbReference>
<keyword evidence="5" id="KW-0597">Phosphoprotein</keyword>
<comment type="pathway">
    <text evidence="2">Antibiotic biosynthesis.</text>
</comment>
<dbReference type="InterPro" id="IPR049551">
    <property type="entry name" value="PKS_DH_C"/>
</dbReference>
<evidence type="ECO:0000256" key="7">
    <source>
        <dbReference type="ARBA" id="ARBA00022737"/>
    </source>
</evidence>
<feature type="region of interest" description="Disordered" evidence="10">
    <location>
        <begin position="4685"/>
        <end position="4704"/>
    </location>
</feature>
<evidence type="ECO:0000259" key="12">
    <source>
        <dbReference type="PROSITE" id="PS52004"/>
    </source>
</evidence>
<dbReference type="CDD" id="cd08953">
    <property type="entry name" value="KR_2_SDR_x"/>
    <property type="match status" value="4"/>
</dbReference>
<feature type="active site" description="Proton acceptor; for dehydratase activity" evidence="9">
    <location>
        <position position="170"/>
    </location>
</feature>
<dbReference type="InterPro" id="IPR036291">
    <property type="entry name" value="NAD(P)-bd_dom_sf"/>
</dbReference>
<protein>
    <submittedName>
        <fullName evidence="14">Acyl transferase domain-containing protein/NAD(P)-dependent dehydrogenase (Short-subunit alcohol dehydrogenase family)/acyl carrier protein</fullName>
    </submittedName>
</protein>
<dbReference type="InterPro" id="IPR013968">
    <property type="entry name" value="PKS_KR"/>
</dbReference>
<dbReference type="InterPro" id="IPR049490">
    <property type="entry name" value="C883_1060-like_KR_N"/>
</dbReference>
<dbReference type="Pfam" id="PF21394">
    <property type="entry name" value="Beta-ketacyl_N"/>
    <property type="match status" value="1"/>
</dbReference>
<dbReference type="InterPro" id="IPR036736">
    <property type="entry name" value="ACP-like_sf"/>
</dbReference>
<feature type="region of interest" description="N-terminal hotdog fold" evidence="9">
    <location>
        <begin position="1592"/>
        <end position="1713"/>
    </location>
</feature>
<dbReference type="PROSITE" id="PS00606">
    <property type="entry name" value="KS3_1"/>
    <property type="match status" value="3"/>
</dbReference>
<keyword evidence="4" id="KW-0963">Cytoplasm</keyword>
<feature type="domain" description="Carrier" evidence="11">
    <location>
        <begin position="2676"/>
        <end position="2749"/>
    </location>
</feature>
<gene>
    <name evidence="14" type="ORF">JOM49_001952</name>
</gene>
<feature type="domain" description="Ketosynthase family 3 (KS3)" evidence="12">
    <location>
        <begin position="4711"/>
        <end position="5132"/>
    </location>
</feature>
<dbReference type="InterPro" id="IPR054514">
    <property type="entry name" value="RhiE-like_linker"/>
</dbReference>
<feature type="region of interest" description="C-terminal hotdog fold" evidence="9">
    <location>
        <begin position="1727"/>
        <end position="1861"/>
    </location>
</feature>
<feature type="domain" description="Carrier" evidence="11">
    <location>
        <begin position="5787"/>
        <end position="5862"/>
    </location>
</feature>
<evidence type="ECO:0000259" key="11">
    <source>
        <dbReference type="PROSITE" id="PS50075"/>
    </source>
</evidence>
<dbReference type="InterPro" id="IPR032821">
    <property type="entry name" value="PKS_assoc"/>
</dbReference>
<dbReference type="SMART" id="SM00822">
    <property type="entry name" value="PKS_KR"/>
    <property type="match status" value="4"/>
</dbReference>
<dbReference type="InterPro" id="IPR029063">
    <property type="entry name" value="SAM-dependent_MTases_sf"/>
</dbReference>
<feature type="compositionally biased region" description="Pro residues" evidence="10">
    <location>
        <begin position="4690"/>
        <end position="4702"/>
    </location>
</feature>
<dbReference type="EMBL" id="JAGGMS010000001">
    <property type="protein sequence ID" value="MBP2180426.1"/>
    <property type="molecule type" value="Genomic_DNA"/>
</dbReference>
<dbReference type="GO" id="GO:0016740">
    <property type="term" value="F:transferase activity"/>
    <property type="evidence" value="ECO:0007669"/>
    <property type="project" value="UniProtKB-KW"/>
</dbReference>
<sequence length="6341" mass="678054">MTVQKNQLVVLSAAGPEQLTAYTGLLLDWLDAHPDAALAEIACTLQTGREPLRERLAVIAGSVAELRRRLANSEGVLRGTADEGRLPADATELEELARQWVRGSEVDWNALYPDGRPARLSLPTPPFATKKYWVPEPAVQARPLLGVATGPDSREFATRLTGAEFFLRDHAIGELKVLPAVAALELAAATAAGGGRVRGIVNVLWSRPVLVTHDPVDVRVRLAPAPEGVAYEIRHGDDLCSAGTLLFGEPEQAALAEVTDLSAIRERCPRVLDGPECYEVFDRMGGGYGPSFQPLRSLASRPGEVLARVEVPDAADHTPEAFTLHPSLLDGMLQAALWTAADPGGDGRRRLPFALTSLEIVRPLPRRGWVHAVPSDPDAPADAEQTSHDLTLLDDDGRLVLRMRGLMTRVLRAEHALVTTEQAESVRTLAYTPVWRPAPLAERPGAADPVLVIGADPTLAETLGGRMVRPGGSFTADGDGWRLRFDEEQDWTALFEELKRRDEQPAAIVWDAISLPADQGPFGQDARRMAKLFRGWSHAKFAGRTRLLYCHADRGALDDSLAAALDGLAKAVANEQPAFLAAVLTLAPEETGDLAGHLAAELGATEHEFAVSRAGGERRVRRWEPVEDFQQTGLGLAVRDGGVYLITGGLGGLGRIFAAHLAAHGRPRFVLTGRSPEPGPGLEALRLQGVDAVYWPADLGEPGAAGRLVERVRDEYGALHGVLHLAGVTRDGFLLRKTEAEFDEVLAPKVRGTIELDRATADYPLDFFVVFSSMSGVAGTPGQADYAFANRFLDSFAGWREARRREGRRSGRTISLLWSLWADGGIRMEMDAAAQERMVERAGLAPLPTSAGLAAFDAAISLDAGQVVIARGRQEKVAELLVHTPKLTAPVTAAAPAQSLTARTEEFLRGILAGVFGMPAEDLDPGVAFEAYGIDSILIMDLTRVLEEHFGSVPKTLFFEYQDLASITGYFVERHADTLAALLPSTVDEIAPEEPAAATEPVRYEVRENEPIAIIGMSARFAGSDDLDALWENLRAGRNLITEIPADRWDWRDYDNATEADRAVEYSRWGSFLDDIDKFDPLFFGISPREAEIIDPQERLFLETAWHTIEDAGYTRQDLRTGRVGVYVGAMYALYQLYEAENGRIAASSYASIANRVSYSLGLNGPSLAVDTMCSSALSAIHLAIADLRNGDTDLAIAGGVNLHVHPYKYRFLGQGQFTSSDGLCRSFGEGGDGYVPGEGVGAVLLKPLSKAIADRDHVYGTILGSSVNHGGRTNGFTVPNPVAQGDLIGRAIEVAGVDPASLSYVEAHGTGTSLGDPVEIRGLSRAFVDSGLAAGSVPIGSVKSNIGHLESAAGMAALGKVLAQLRHRQLAPSIHADPVNPNIDWADSPFYVQREVSPWTAPDGGPLRAGISSFGAGGANAHLVISEAPSKPIVSTVEQARLFPFSAKTVERLAVLAGEFADFLDGSPIDPADLAFTLQVGREALEERAVFQATTVASLVTSLRAFAAGQTGEWWTGTVRGRTSGGKAEIAPGDLAGVAQQWVRGATVEWARLDAGGTRIPLPGYPFERLRCWITEGAPKQRRELGTATTPTLLDRIDTDLSLDGGLAFTTDFGPDHPLIRDHRVGDLHLLPGVAALEMARAAAEVATGSGTRLVLRNVRWLRPLVVGDQARTSWLRLRRVDGGTSFTLLGKVDNATVTLAQGDIEPFNGDDGAPVRIGEVEARCAQRVDGTELYADLDQAGLVYGPALRGIDWIVWGAGEALARIVVPEGLEGCGLPPALLDSALHTFAVLRDRTSGTPMVPYAVAAVEVLRLPERVGYAHVVPAGPDRYDLTLTDESGAVCVRMRDLALRPVQAPDGFTRSASPAALDDLLYAPDWVAEPDSAVTATPARAAWVIRDRSSARLADELVKLLGGSPQVAEPAGIDALTGEPDAVYLLHGADTGRPDDLAALEDSQQRGVLTLFRLVKRLRSVRSVRFAVVTEDACGVREVRDPFAASLHGLTLSLAQEFPQWTVSLLDSSVDEEPAAVASLVTGLPGTASPLAVRGGVVHRRRLLPVAPSTSEARFRRGGVYLILGGAGGIGLELTEWLVREFGAKVVLVGRSELDEAKRQRLQALGPVSYRRADAGDAHALSEVVQEVIAEHGALHGVFHSTIVLRDQLLQNMDEGTFRAALDAKTKVSVALLAAVGSVPLDFVLFFSSAVALSGSAGQSNYAAGSTFEDAFAHFLGTRLDAVVRVINWGFWGTVGIVAQDHYRERLARQGIFSLDPAEGMAAVEHVLGHAEPQVVVTKASREVLATAGVEFPAGEWGPLDELAALPPVPRLLTEADDATLDRIMLDWLWTLFRAQGVFTGEAERWTAASLAARIGVQDKQQRLFAELLRVLTVGGYLTESGGELRVAGRPVAGDPERELAELCAETPALNRFDVLLVPCMQNLFGVLRGEVRATDVMFPGGSTALVEGAYRGSPVVDRANHLVTSAVRGRVAGQPLRVLEIGAGTGGTTAEVLPALAGTPDVRYVYTDISMAFLRHGRERFGADYPFVEFKTLDVSRDLGAQGFTPGEFDLVIAANVLHATGDLLDTLGRVVDLLADGGWLVLNEASKNVITATLTFGLLDGWWLNTDAHLRLPGSPLLSGDGWRHALDLAGFSRSKAMPADEGHTQHVVVAEKAAASVADSSVLEFVRSAFREVLQVPDERLFEDETYENFGIDSLTSSQVVDRLTTVVPELPATLLFEYPTIRELVDYFTTHHAAHFTPTPTTPAAPAAIIPAATAPPAAPILAATNPAAGTTSAAVTPATITPSAAIASPAAAKPAAITGPAAVTSPVSPSAHPADKIAIIGVAGRYPGARDLGTFWHNLRTGRDSVTEVPADRWNWRDRSEVAGTPISRWGGFLDGIAEFDPKFFQMSKREAEYTDPQERLFLQTAWETLEDGGYPRARLRGSSVGVYVGVMYGHYQLVENSDGIAGGMGYSSIANRVSYFFDFQGPSLAVDTMCSSSLTALHLACEALRLGEIDYALAGGVNLTPHPRKYTQLATGGFTSSDGRCRSFGDGGDGMVPGEGVGAVLLKPLAAAERDGDRILGVVLGSAVNHGGKTGGFAVPNPQAQGRLIGKALEQAGVEPQSVSYVEAHGTGTALGDPAEMAGLTRAFGTDGPKIALGSLKSNVGHLESAAGIGALTKVLLQLRHRELVPSLHADRLNQKIDWSSVPFEVQRSHSPWTGSTPLRAGVSAFGAGGSNAHLVVEEYPEPARTTASGELLFVFSAQNQDRLRAVATDMVEFLGRGGADPARAAELAGVPGASADETLAELGLDPTELMRLVGAGGAVHEGTTLRQLAAMLPGSSDVDLTRVAFTLQAGREAMGERLAIVASTVDSLLASLRAFLDGAQDSASQTGSVRAESWLNPRPARPDGGLHELARRWTAGEEFDWFALYPSRPAPISLPTYPFERVHCWIPERAQAAPATPSVDVRGRVLDALSEITGFPAGELDPDRTFGEHGLDSLSLVKLAELLGDALGVPLTPDVFLAAPTVTALTERLRDEHTFTAPEPAPAPAAADDPVVIVGMAGVLPGGRDLESFWAAAERGEDLIGEIPADRWDWREFYGDPAERADRTRVNRAGFMPEIDKFDPLFFGISAREAKWMDPRQRLLLQTVWSALEDGGIDPRSLAGSRTGLFVGVGPSEYAELIQRSGVPVDAYASTGLTPSMLANRISYHFDFHGPSEPVDTACSSSLVALHRAAEAIELGHCETVIAGGVSVLLSPVSFASLERAGMLSPDGVGRAFDAEAAGYVRGEGVGAVVLKRLSRALADGNPIHAVLRGVAINHGGRSNSLTAPNPAAQADVILRANAESGVDPSTIGYIETHGTGTMIGDPAEVNGLREAFTELYRRWDKPMPAEPTCALVALKNVIGHLEPAAGIAGLLRALLALRHRRIPGNPNVRELNSYLRLDGSPFHVPTESADWPAPDGAPRRAGLSSFGYGGVNAHVVLEEYAAPAPVAVDEPLVFTFSAKDPERLRAYVAAFAASSAWTEDLAGAAYTLQVGRPDFPERLAFVARTPDETRSHLHEYLQNAFAGKSIGRVERGVSAPRITSGTPEELAEAWVRGAEVDWAATYRRTPRLRSLPTYPFAADRHWFTSTPESPVTCFSTDWEPAEPVAAEPVREPVLVFARQPVPLGDTTVLVRPGDGFRELPDRVFEIAPDRPEDYERLLTAVSGLGVRRVAHLWSLTGGPGHESLFLLLRAAMKVSGVTLDRIQVGTPDVLPHAEMWGGFAGSLRAIAPEATFNVIRLDGGEQDPRLLAELSAGALDTTMVRHHGPTRLTPTARKLLRANAGSPLREGATYLVSGGMGGLGIRLASMLAKQYGARIALVGRSPLDAEKQARLAELRALGGEVEYFSGAVDDRDRMAAVVAEVKARWGALHGVFHLAGTVSGHPLPGKDLAEYREQLRPRIGGPTVLDEVTRDEPLDLFVLYSSIAGHLGDYGLVDYGVGARFLDGFAGWREQRRAAGERQGHTVSIGWPMWRDGGMHVDAEDEQRYLTATGFRYLSDAEGERALDFALRAGRTQLVVLPGDPARMTTLITTSTTPNPRKAFAGKSRSVPAAASSPGKTRSAVEEVRELISGILDTPVKALELDAGFGEYGLDSFGLKTLSIELEERYGVDVPTTTLFGANTIAKLAAHLTAEFGDDLFTTTTETPEPTPISTPAPAPEPVRQVPAANEPIAIIGMSGRFPGSPDLDGFWRDLDRGQDLITETPPERWDWRELAERFEGTARWGGFLDRVDEFDSLFFKISPLEAEVMDPQHRLFLEHAWKAIEDAACRADQLAGRAVSVFVGTQFTDYEAMVLGGGGDGANAYAGTGLARTMLANRLSYLLDLRGPSESIDTACSSSLVAVHRAVKSLRSGETELSIVGGVSLILAPQTVVAGNQLGVLSPDGRCKTMDASADGYVKGEGVAALVLKPLSRALADGDRVHAVIRGSAVGHGGHASSLTAPNPEAQADLLVEAYRDAGVPLESVSYLELHGTGTELGDPIEIEAIQAANRRLATGAEAVACGLGTVKSNIGHLEPAAGVAGMLKVILAMRHRRLPATLHVERLNPLIRIEGTRFSPVLESREWPSDGVRRAGVSSFGFGGVNSHVVLEEAGPMALTSANGPQLVVLSARTADRLRAYAAEVADFLGETSADLDSLAYTSQVGRVPMTERLAVVATSVPELRDALAAFVAGRSGGFVAGSAGAQQGWLAEPEGQDYLRRMVEERDLNRLARMWVDGAELDFGALHTSPPAKTSMPTYPFEPARHWLGGATPTTPAEGTFLTKTWHPDLSVSPDHAFARKSMSVLVLAGEGVARVARELFDGATVVVLSEAEDADPEVGKRLLNEADQYDGVIDLTDLTRPGEVVGDGFRESWARVTLLQELIARFRSRGLFYLHFTRGLTTFRADDPTLRGAAFAGLCRLLPGEYRGLNGRTIDVDEACLDAAMLRAVINAELAADPQVTESCVRDGVRYLPAMEPLDTPEPAFARKSRTVLVTGGTGALGRLAAADLIERGTENLVLLGRRPLPERARWEQLCAEPGTDPELVTRLRGLLDLERPGVRIRVEAGRLDDGDWLRRTLAEVRAEFGPIEGVVHCAGLGVMDNPAFVGKRVDQMRAVLEPKVAGLRELADACSADPVRFFVLYSSIAAQVPLLAAGMSDYAMANAFLDRFAEYQAATGRPWFRSLQWPSWRANGMPEVHTDPYRDLGIRLLPAEAGLGLLRRSEGVRGAAVCLPCQVEPGVFDVTRLLRVPPRVARVESAPVAEPKAPVSGLLARLTEVFEGQLRLTGIDPDTGFADLGVDSIMIAQLMAVLERELGIVAEPSAFLENPTLRGLAGHLEGDYQPVAPAPAKEPAKTGGRIAIIGIAAHFPGAPDKDTYWRNLLDGVDSITEVPESRWDARRFYAPEYAPGKSVSKWGGFLDGIEDFDPAYFRIEESAAAQVDPLMRQFLEVTAECLADAGYAAEEVAGRRVGVFAGSRTSNFGAHHTEAGKDSISGMAQNFIAAHVSHFLDVRGPNLVVDSACSSSLVSVHLAAQSLRLGECEMALAGGVEILLDEIPFVGMSEGRALSPTGRCHTFDERADGIVLGEGAGALLLKRLDDALRDGDRVYAVLDGGAVNNDGRTMGITTPNPEAQREVIRDALDAAGVSAADIGYVEAHGTGTRIGDPMELKALTEVFRADTADLGFCGVGSVKTNVGHLLSAAGIAGLIKVVLAVREGQLPPTLHCETTNRRFRFEDSPLYPVRVAQPWTARGERRLAGISSFGFGGTNAHLIVGEAPAHTPRRVPLPPIRYRRARHWFGPPNGHELNGHSDPAPFFELRF</sequence>
<keyword evidence="8" id="KW-0511">Multifunctional enzyme</keyword>
<comment type="caution">
    <text evidence="14">The sequence shown here is derived from an EMBL/GenBank/DDBJ whole genome shotgun (WGS) entry which is preliminary data.</text>
</comment>
<dbReference type="InterPro" id="IPR020841">
    <property type="entry name" value="PKS_Beta-ketoAc_synthase_dom"/>
</dbReference>
<dbReference type="Gene3D" id="3.30.70.3290">
    <property type="match status" value="2"/>
</dbReference>
<dbReference type="Gene3D" id="3.10.129.110">
    <property type="entry name" value="Polyketide synthase dehydratase"/>
    <property type="match status" value="2"/>
</dbReference>
<dbReference type="InterPro" id="IPR050091">
    <property type="entry name" value="PKS_NRPS_Biosynth_Enz"/>
</dbReference>
<dbReference type="PROSITE" id="PS52019">
    <property type="entry name" value="PKS_MFAS_DH"/>
    <property type="match status" value="2"/>
</dbReference>
<dbReference type="InterPro" id="IPR057326">
    <property type="entry name" value="KR_dom"/>
</dbReference>
<dbReference type="CDD" id="cd00833">
    <property type="entry name" value="PKS"/>
    <property type="match status" value="5"/>
</dbReference>
<dbReference type="Pfam" id="PF14765">
    <property type="entry name" value="PS-DH"/>
    <property type="match status" value="2"/>
</dbReference>
<evidence type="ECO:0000256" key="2">
    <source>
        <dbReference type="ARBA" id="ARBA00004792"/>
    </source>
</evidence>